<dbReference type="PROSITE" id="PS00028">
    <property type="entry name" value="ZINC_FINGER_C2H2_1"/>
    <property type="match status" value="3"/>
</dbReference>
<dbReference type="PANTHER" id="PTHR21354">
    <property type="entry name" value="ZINC FINGER PROTEIN 511"/>
    <property type="match status" value="1"/>
</dbReference>
<gene>
    <name evidence="3" type="ORF">ANANG_G00304750</name>
</gene>
<dbReference type="EMBL" id="JAFIRN010000018">
    <property type="protein sequence ID" value="KAG5831539.1"/>
    <property type="molecule type" value="Genomic_DNA"/>
</dbReference>
<proteinExistence type="predicted"/>
<dbReference type="AlphaFoldDB" id="A0A9D3RII0"/>
<feature type="domain" description="C2H2-type" evidence="2">
    <location>
        <begin position="131"/>
        <end position="152"/>
    </location>
</feature>
<feature type="compositionally biased region" description="Basic and acidic residues" evidence="1">
    <location>
        <begin position="198"/>
        <end position="214"/>
    </location>
</feature>
<feature type="domain" description="C2H2-type" evidence="2">
    <location>
        <begin position="168"/>
        <end position="191"/>
    </location>
</feature>
<name>A0A9D3RII0_ANGAN</name>
<dbReference type="InterPro" id="IPR013087">
    <property type="entry name" value="Znf_C2H2_type"/>
</dbReference>
<dbReference type="InterPro" id="IPR039258">
    <property type="entry name" value="ZNF511"/>
</dbReference>
<evidence type="ECO:0000256" key="1">
    <source>
        <dbReference type="SAM" id="MobiDB-lite"/>
    </source>
</evidence>
<reference evidence="3" key="1">
    <citation type="submission" date="2021-01" db="EMBL/GenBank/DDBJ databases">
        <title>A chromosome-scale assembly of European eel, Anguilla anguilla.</title>
        <authorList>
            <person name="Henkel C."/>
            <person name="Jong-Raadsen S.A."/>
            <person name="Dufour S."/>
            <person name="Weltzien F.-A."/>
            <person name="Palstra A.P."/>
            <person name="Pelster B."/>
            <person name="Spaink H.P."/>
            <person name="Van Den Thillart G.E."/>
            <person name="Jansen H."/>
            <person name="Zahm M."/>
            <person name="Klopp C."/>
            <person name="Cedric C."/>
            <person name="Louis A."/>
            <person name="Berthelot C."/>
            <person name="Parey E."/>
            <person name="Roest Crollius H."/>
            <person name="Montfort J."/>
            <person name="Robinson-Rechavi M."/>
            <person name="Bucao C."/>
            <person name="Bouchez O."/>
            <person name="Gislard M."/>
            <person name="Lluch J."/>
            <person name="Milhes M."/>
            <person name="Lampietro C."/>
            <person name="Lopez Roques C."/>
            <person name="Donnadieu C."/>
            <person name="Braasch I."/>
            <person name="Desvignes T."/>
            <person name="Postlethwait J."/>
            <person name="Bobe J."/>
            <person name="Guiguen Y."/>
            <person name="Dirks R."/>
        </authorList>
    </citation>
    <scope>NUCLEOTIDE SEQUENCE</scope>
    <source>
        <strain evidence="3">Tag_6206</strain>
        <tissue evidence="3">Liver</tissue>
    </source>
</reference>
<evidence type="ECO:0000313" key="3">
    <source>
        <dbReference type="EMBL" id="KAG5831539.1"/>
    </source>
</evidence>
<sequence length="281" mass="31815">MLQSELLRFLIQTESVDTDILAIPVLQADTKPKEPNLEKLASVCGDDGTEEIGSPFTFTPQQIRLSKDHEMFEDGDIHRHLYLQDVATTSAEVSETPTVSAFRCHIAGCSQLFDTLEGYEHHYSSLHRHVCSSCRRSFPSDRLLDIHILEWHDSYFQIMAEKQSMYQCLVEGCDLKFKTSKERKNHLIKIHRYPPDFRFDRSKKSKSRTQEKTPPKSAASDAGMEVSVATDAAARESEPGESMEFCASSEHDGQKRRSSQNRAILTGCRTPFASMVAQMCC</sequence>
<feature type="region of interest" description="Disordered" evidence="1">
    <location>
        <begin position="198"/>
        <end position="260"/>
    </location>
</feature>
<dbReference type="PANTHER" id="PTHR21354:SF0">
    <property type="entry name" value="ZINC FINGER PROTEIN 511"/>
    <property type="match status" value="1"/>
</dbReference>
<evidence type="ECO:0000259" key="2">
    <source>
        <dbReference type="PROSITE" id="PS00028"/>
    </source>
</evidence>
<dbReference type="Proteomes" id="UP001044222">
    <property type="component" value="Chromosome 18"/>
</dbReference>
<protein>
    <recommendedName>
        <fullName evidence="2">C2H2-type domain-containing protein</fullName>
    </recommendedName>
</protein>
<organism evidence="3 4">
    <name type="scientific">Anguilla anguilla</name>
    <name type="common">European freshwater eel</name>
    <name type="synonym">Muraena anguilla</name>
    <dbReference type="NCBI Taxonomy" id="7936"/>
    <lineage>
        <taxon>Eukaryota</taxon>
        <taxon>Metazoa</taxon>
        <taxon>Chordata</taxon>
        <taxon>Craniata</taxon>
        <taxon>Vertebrata</taxon>
        <taxon>Euteleostomi</taxon>
        <taxon>Actinopterygii</taxon>
        <taxon>Neopterygii</taxon>
        <taxon>Teleostei</taxon>
        <taxon>Anguilliformes</taxon>
        <taxon>Anguillidae</taxon>
        <taxon>Anguilla</taxon>
    </lineage>
</organism>
<keyword evidence="4" id="KW-1185">Reference proteome</keyword>
<feature type="domain" description="C2H2-type" evidence="2">
    <location>
        <begin position="104"/>
        <end position="127"/>
    </location>
</feature>
<dbReference type="SMART" id="SM00355">
    <property type="entry name" value="ZnF_C2H2"/>
    <property type="match status" value="3"/>
</dbReference>
<evidence type="ECO:0000313" key="4">
    <source>
        <dbReference type="Proteomes" id="UP001044222"/>
    </source>
</evidence>
<accession>A0A9D3RII0</accession>
<dbReference type="Gene3D" id="3.30.160.60">
    <property type="entry name" value="Classic Zinc Finger"/>
    <property type="match status" value="1"/>
</dbReference>
<comment type="caution">
    <text evidence="3">The sequence shown here is derived from an EMBL/GenBank/DDBJ whole genome shotgun (WGS) entry which is preliminary data.</text>
</comment>